<dbReference type="RefSeq" id="WP_143488273.1">
    <property type="nucleotide sequence ID" value="NZ_VJOY01000006.1"/>
</dbReference>
<feature type="compositionally biased region" description="Basic and acidic residues" evidence="1">
    <location>
        <begin position="52"/>
        <end position="65"/>
    </location>
</feature>
<proteinExistence type="predicted"/>
<keyword evidence="3" id="KW-1185">Reference proteome</keyword>
<protein>
    <submittedName>
        <fullName evidence="2">Uncharacterized protein</fullName>
    </submittedName>
</protein>
<reference evidence="2 3" key="1">
    <citation type="submission" date="2019-07" db="EMBL/GenBank/DDBJ databases">
        <title>Pseudomonas mangiferae sp. nov., isolated from bark of mango tree in Thailand.</title>
        <authorList>
            <person name="Srisuk N."/>
            <person name="Anurat P."/>
        </authorList>
    </citation>
    <scope>NUCLEOTIDE SEQUENCE [LARGE SCALE GENOMIC DNA]</scope>
    <source>
        <strain evidence="2 3">DMKU_BBB3-04</strain>
    </source>
</reference>
<dbReference type="Proteomes" id="UP000315235">
    <property type="component" value="Unassembled WGS sequence"/>
</dbReference>
<feature type="region of interest" description="Disordered" evidence="1">
    <location>
        <begin position="163"/>
        <end position="182"/>
    </location>
</feature>
<sequence>MDAPELNESLNELAQNWLKRPLTEQERQHLLAFQRSLRDQTRQRDPAAQARRQAEETIEEGRQRTRDSIADVLRTVRQASSEALQAQQNGEQALLQAVEAASSLADLRPSNLNPGAPGGTSQIVMSQIADRLANLVKSEVQQCFEQNFGSLRRQLESALAVLQETNRSAGSPDPATAPNRRG</sequence>
<gene>
    <name evidence="2" type="ORF">FM069_10620</name>
</gene>
<evidence type="ECO:0000313" key="2">
    <source>
        <dbReference type="EMBL" id="TRX74971.1"/>
    </source>
</evidence>
<organism evidence="2 3">
    <name type="scientific">Pseudomonas mangiferae</name>
    <dbReference type="NCBI Taxonomy" id="2593654"/>
    <lineage>
        <taxon>Bacteria</taxon>
        <taxon>Pseudomonadati</taxon>
        <taxon>Pseudomonadota</taxon>
        <taxon>Gammaproteobacteria</taxon>
        <taxon>Pseudomonadales</taxon>
        <taxon>Pseudomonadaceae</taxon>
        <taxon>Pseudomonas</taxon>
    </lineage>
</organism>
<evidence type="ECO:0000256" key="1">
    <source>
        <dbReference type="SAM" id="MobiDB-lite"/>
    </source>
</evidence>
<dbReference type="EMBL" id="VJOY01000006">
    <property type="protein sequence ID" value="TRX74971.1"/>
    <property type="molecule type" value="Genomic_DNA"/>
</dbReference>
<comment type="caution">
    <text evidence="2">The sequence shown here is derived from an EMBL/GenBank/DDBJ whole genome shotgun (WGS) entry which is preliminary data.</text>
</comment>
<name>A0A553GZP6_9PSED</name>
<accession>A0A553GZP6</accession>
<dbReference type="OrthoDB" id="6905505at2"/>
<feature type="compositionally biased region" description="Basic and acidic residues" evidence="1">
    <location>
        <begin position="36"/>
        <end position="45"/>
    </location>
</feature>
<dbReference type="AlphaFoldDB" id="A0A553GZP6"/>
<evidence type="ECO:0000313" key="3">
    <source>
        <dbReference type="Proteomes" id="UP000315235"/>
    </source>
</evidence>
<feature type="region of interest" description="Disordered" evidence="1">
    <location>
        <begin position="34"/>
        <end position="65"/>
    </location>
</feature>